<dbReference type="Proteomes" id="UP000317839">
    <property type="component" value="Unassembled WGS sequence"/>
</dbReference>
<keyword evidence="2" id="KW-0902">Two-component regulatory system</keyword>
<dbReference type="GO" id="GO:0000156">
    <property type="term" value="F:phosphorelay response regulator activity"/>
    <property type="evidence" value="ECO:0007669"/>
    <property type="project" value="TreeGrafter"/>
</dbReference>
<keyword evidence="11" id="KW-1185">Reference proteome</keyword>
<dbReference type="Pfam" id="PF00486">
    <property type="entry name" value="Trans_reg_C"/>
    <property type="match status" value="1"/>
</dbReference>
<dbReference type="InterPro" id="IPR016032">
    <property type="entry name" value="Sig_transdc_resp-reg_C-effctor"/>
</dbReference>
<evidence type="ECO:0000313" key="11">
    <source>
        <dbReference type="Proteomes" id="UP000317839"/>
    </source>
</evidence>
<dbReference type="PROSITE" id="PS51755">
    <property type="entry name" value="OMPR_PHOB"/>
    <property type="match status" value="1"/>
</dbReference>
<dbReference type="GO" id="GO:0006355">
    <property type="term" value="P:regulation of DNA-templated transcription"/>
    <property type="evidence" value="ECO:0007669"/>
    <property type="project" value="InterPro"/>
</dbReference>
<dbReference type="SUPFAM" id="SSF46894">
    <property type="entry name" value="C-terminal effector domain of the bipartite response regulators"/>
    <property type="match status" value="1"/>
</dbReference>
<dbReference type="Gene3D" id="1.10.10.10">
    <property type="entry name" value="Winged helix-like DNA-binding domain superfamily/Winged helix DNA-binding domain"/>
    <property type="match status" value="1"/>
</dbReference>
<evidence type="ECO:0000256" key="6">
    <source>
        <dbReference type="PROSITE-ProRule" id="PRU00169"/>
    </source>
</evidence>
<accession>A0A545TCQ1</accession>
<evidence type="ECO:0000256" key="7">
    <source>
        <dbReference type="PROSITE-ProRule" id="PRU01091"/>
    </source>
</evidence>
<keyword evidence="3" id="KW-0805">Transcription regulation</keyword>
<evidence type="ECO:0000256" key="3">
    <source>
        <dbReference type="ARBA" id="ARBA00023015"/>
    </source>
</evidence>
<dbReference type="SMART" id="SM00862">
    <property type="entry name" value="Trans_reg_C"/>
    <property type="match status" value="1"/>
</dbReference>
<dbReference type="SMART" id="SM00448">
    <property type="entry name" value="REC"/>
    <property type="match status" value="1"/>
</dbReference>
<keyword evidence="4 7" id="KW-0238">DNA-binding</keyword>
<evidence type="ECO:0000313" key="10">
    <source>
        <dbReference type="EMBL" id="TQV74971.1"/>
    </source>
</evidence>
<dbReference type="Gene3D" id="3.40.50.2300">
    <property type="match status" value="1"/>
</dbReference>
<dbReference type="GO" id="GO:0000976">
    <property type="term" value="F:transcription cis-regulatory region binding"/>
    <property type="evidence" value="ECO:0007669"/>
    <property type="project" value="TreeGrafter"/>
</dbReference>
<evidence type="ECO:0000259" key="9">
    <source>
        <dbReference type="PROSITE" id="PS51755"/>
    </source>
</evidence>
<name>A0A545TCQ1_9GAMM</name>
<evidence type="ECO:0000256" key="4">
    <source>
        <dbReference type="ARBA" id="ARBA00023125"/>
    </source>
</evidence>
<evidence type="ECO:0000259" key="8">
    <source>
        <dbReference type="PROSITE" id="PS50110"/>
    </source>
</evidence>
<evidence type="ECO:0000256" key="2">
    <source>
        <dbReference type="ARBA" id="ARBA00023012"/>
    </source>
</evidence>
<evidence type="ECO:0000256" key="5">
    <source>
        <dbReference type="ARBA" id="ARBA00023163"/>
    </source>
</evidence>
<comment type="caution">
    <text evidence="10">The sequence shown here is derived from an EMBL/GenBank/DDBJ whole genome shotgun (WGS) entry which is preliminary data.</text>
</comment>
<dbReference type="PROSITE" id="PS50110">
    <property type="entry name" value="RESPONSE_REGULATORY"/>
    <property type="match status" value="1"/>
</dbReference>
<dbReference type="InterPro" id="IPR036388">
    <property type="entry name" value="WH-like_DNA-bd_sf"/>
</dbReference>
<dbReference type="CDD" id="cd00383">
    <property type="entry name" value="trans_reg_C"/>
    <property type="match status" value="1"/>
</dbReference>
<gene>
    <name evidence="10" type="ORF">FLL45_08490</name>
</gene>
<dbReference type="SUPFAM" id="SSF52172">
    <property type="entry name" value="CheY-like"/>
    <property type="match status" value="1"/>
</dbReference>
<feature type="domain" description="OmpR/PhoB-type" evidence="9">
    <location>
        <begin position="124"/>
        <end position="223"/>
    </location>
</feature>
<dbReference type="PANTHER" id="PTHR48111">
    <property type="entry name" value="REGULATOR OF RPOS"/>
    <property type="match status" value="1"/>
</dbReference>
<dbReference type="GO" id="GO:0032993">
    <property type="term" value="C:protein-DNA complex"/>
    <property type="evidence" value="ECO:0007669"/>
    <property type="project" value="TreeGrafter"/>
</dbReference>
<dbReference type="EMBL" id="VIKR01000002">
    <property type="protein sequence ID" value="TQV74971.1"/>
    <property type="molecule type" value="Genomic_DNA"/>
</dbReference>
<organism evidence="10 11">
    <name type="scientific">Aliikangiella marina</name>
    <dbReference type="NCBI Taxonomy" id="1712262"/>
    <lineage>
        <taxon>Bacteria</taxon>
        <taxon>Pseudomonadati</taxon>
        <taxon>Pseudomonadota</taxon>
        <taxon>Gammaproteobacteria</taxon>
        <taxon>Oceanospirillales</taxon>
        <taxon>Pleioneaceae</taxon>
        <taxon>Aliikangiella</taxon>
    </lineage>
</organism>
<feature type="modified residue" description="4-aspartylphosphate" evidence="6">
    <location>
        <position position="54"/>
    </location>
</feature>
<dbReference type="Gene3D" id="6.10.250.690">
    <property type="match status" value="1"/>
</dbReference>
<dbReference type="AlphaFoldDB" id="A0A545TCQ1"/>
<keyword evidence="1 6" id="KW-0597">Phosphoprotein</keyword>
<dbReference type="InterPro" id="IPR039420">
    <property type="entry name" value="WalR-like"/>
</dbReference>
<dbReference type="InterPro" id="IPR011006">
    <property type="entry name" value="CheY-like_superfamily"/>
</dbReference>
<evidence type="ECO:0000256" key="1">
    <source>
        <dbReference type="ARBA" id="ARBA00022553"/>
    </source>
</evidence>
<keyword evidence="5" id="KW-0804">Transcription</keyword>
<dbReference type="OrthoDB" id="9802426at2"/>
<dbReference type="PANTHER" id="PTHR48111:SF59">
    <property type="entry name" value="TRANSCRIPTIONAL REGULATORY PROTEIN BAER"/>
    <property type="match status" value="1"/>
</dbReference>
<dbReference type="InterPro" id="IPR001867">
    <property type="entry name" value="OmpR/PhoB-type_DNA-bd"/>
</dbReference>
<dbReference type="GO" id="GO:0005829">
    <property type="term" value="C:cytosol"/>
    <property type="evidence" value="ECO:0007669"/>
    <property type="project" value="TreeGrafter"/>
</dbReference>
<protein>
    <submittedName>
        <fullName evidence="10">Response regulator</fullName>
    </submittedName>
</protein>
<dbReference type="FunFam" id="3.40.50.2300:FF:000001">
    <property type="entry name" value="DNA-binding response regulator PhoB"/>
    <property type="match status" value="1"/>
</dbReference>
<dbReference type="InterPro" id="IPR001789">
    <property type="entry name" value="Sig_transdc_resp-reg_receiver"/>
</dbReference>
<proteinExistence type="predicted"/>
<dbReference type="RefSeq" id="WP_142941589.1">
    <property type="nucleotide sequence ID" value="NZ_VIKR01000002.1"/>
</dbReference>
<sequence>MSGKKILIVEDEIKIAELLSDYLKQSSFDTHMIHRGDAVEHWLENNRCDLILLDLMLPGKDGIEICKTVRQSSNLPIIMVTAKVEEIDRLIGLEVGADDYICKPFSPREVVARVKAVMRRFTSPITEDVEQLTLDKSTFKVKFQSHETELTKVEFSLIEAMYRRKGQIFSRAQLMNAIYEDRHIVSDRTIDSHIKKIRRKLSDIGVNDNAIQSVYGAGYKFDYQD</sequence>
<dbReference type="Pfam" id="PF00072">
    <property type="entry name" value="Response_reg"/>
    <property type="match status" value="1"/>
</dbReference>
<feature type="DNA-binding region" description="OmpR/PhoB-type" evidence="7">
    <location>
        <begin position="124"/>
        <end position="223"/>
    </location>
</feature>
<feature type="domain" description="Response regulatory" evidence="8">
    <location>
        <begin position="5"/>
        <end position="118"/>
    </location>
</feature>
<reference evidence="10 11" key="1">
    <citation type="submission" date="2019-06" db="EMBL/GenBank/DDBJ databases">
        <title>Draft genome of Aliikangiella marina GYP-15.</title>
        <authorList>
            <person name="Wang G."/>
        </authorList>
    </citation>
    <scope>NUCLEOTIDE SEQUENCE [LARGE SCALE GENOMIC DNA]</scope>
    <source>
        <strain evidence="10 11">GYP-15</strain>
    </source>
</reference>